<evidence type="ECO:0000259" key="13">
    <source>
        <dbReference type="Pfam" id="PF01648"/>
    </source>
</evidence>
<evidence type="ECO:0000256" key="7">
    <source>
        <dbReference type="ARBA" id="ARBA00023191"/>
    </source>
</evidence>
<dbReference type="GO" id="GO:0016740">
    <property type="term" value="F:transferase activity"/>
    <property type="evidence" value="ECO:0007669"/>
    <property type="project" value="UniProtKB-KW"/>
</dbReference>
<dbReference type="InterPro" id="IPR037143">
    <property type="entry name" value="4-PPantetheinyl_Trfase_dom_sf"/>
</dbReference>
<gene>
    <name evidence="15" type="ORF">GCM10011572_39210</name>
</gene>
<dbReference type="EMBL" id="BMKG01000018">
    <property type="protein sequence ID" value="GGC13977.1"/>
    <property type="molecule type" value="Genomic_DNA"/>
</dbReference>
<keyword evidence="16" id="KW-1185">Reference proteome</keyword>
<comment type="catalytic activity">
    <reaction evidence="11">
        <text>apo-[peptidyl-carrier protein] + CoA = holo-[peptidyl-carrier protein] + adenosine 3',5'-bisphosphate + H(+)</text>
        <dbReference type="Rhea" id="RHEA:46228"/>
        <dbReference type="Rhea" id="RHEA-COMP:11479"/>
        <dbReference type="Rhea" id="RHEA-COMP:11480"/>
        <dbReference type="ChEBI" id="CHEBI:15378"/>
        <dbReference type="ChEBI" id="CHEBI:29999"/>
        <dbReference type="ChEBI" id="CHEBI:57287"/>
        <dbReference type="ChEBI" id="CHEBI:58343"/>
        <dbReference type="ChEBI" id="CHEBI:64479"/>
    </reaction>
</comment>
<organism evidence="15 16">
    <name type="scientific">Pseudoduganella buxea</name>
    <dbReference type="NCBI Taxonomy" id="1949069"/>
    <lineage>
        <taxon>Bacteria</taxon>
        <taxon>Pseudomonadati</taxon>
        <taxon>Pseudomonadota</taxon>
        <taxon>Betaproteobacteria</taxon>
        <taxon>Burkholderiales</taxon>
        <taxon>Oxalobacteraceae</taxon>
        <taxon>Telluria group</taxon>
        <taxon>Pseudoduganella</taxon>
    </lineage>
</organism>
<dbReference type="InterPro" id="IPR041354">
    <property type="entry name" value="4PPT_N"/>
</dbReference>
<comment type="catalytic activity">
    <reaction evidence="10">
        <text>apo-[aryl-carrier protein] + CoA = holo-[aryl-carrier protein] + adenosine 3',5'-bisphosphate + H(+)</text>
        <dbReference type="Rhea" id="RHEA:48404"/>
        <dbReference type="Rhea" id="RHEA-COMP:15903"/>
        <dbReference type="Rhea" id="RHEA-COMP:17557"/>
        <dbReference type="ChEBI" id="CHEBI:15378"/>
        <dbReference type="ChEBI" id="CHEBI:29999"/>
        <dbReference type="ChEBI" id="CHEBI:57287"/>
        <dbReference type="ChEBI" id="CHEBI:58343"/>
        <dbReference type="ChEBI" id="CHEBI:64479"/>
    </reaction>
</comment>
<feature type="domain" description="4'-phosphopantetheinyl transferase N-terminal" evidence="14">
    <location>
        <begin position="64"/>
        <end position="127"/>
    </location>
</feature>
<evidence type="ECO:0000313" key="15">
    <source>
        <dbReference type="EMBL" id="GGC13977.1"/>
    </source>
</evidence>
<dbReference type="InterPro" id="IPR008278">
    <property type="entry name" value="4-PPantetheinyl_Trfase_dom"/>
</dbReference>
<protein>
    <recommendedName>
        <fullName evidence="5">Enterobactin synthase component D</fullName>
    </recommendedName>
    <alternativeName>
        <fullName evidence="8">4'-phosphopantetheinyl transferase EntD</fullName>
    </alternativeName>
    <alternativeName>
        <fullName evidence="9">Enterochelin synthase D</fullName>
    </alternativeName>
</protein>
<keyword evidence="7" id="KW-0259">Enterobactin biosynthesis</keyword>
<evidence type="ECO:0000313" key="16">
    <source>
        <dbReference type="Proteomes" id="UP000622638"/>
    </source>
</evidence>
<evidence type="ECO:0000256" key="1">
    <source>
        <dbReference type="ARBA" id="ARBA00003937"/>
    </source>
</evidence>
<comment type="subunit">
    <text evidence="4">EntB, EntD, EntE, and EntF form a multienzyme complex called enterobactin synthase.</text>
</comment>
<evidence type="ECO:0000259" key="14">
    <source>
        <dbReference type="Pfam" id="PF17837"/>
    </source>
</evidence>
<comment type="similarity">
    <text evidence="3">Belongs to the P-Pant transferase superfamily. EntD family.</text>
</comment>
<evidence type="ECO:0000256" key="5">
    <source>
        <dbReference type="ARBA" id="ARBA00019087"/>
    </source>
</evidence>
<dbReference type="PANTHER" id="PTHR38096:SF1">
    <property type="entry name" value="ENTEROBACTIN SYNTHASE COMPONENT D"/>
    <property type="match status" value="1"/>
</dbReference>
<comment type="function">
    <text evidence="1">Involved in the biosynthesis of the siderophore enterobactin (enterochelin), which is a macrocyclic trimeric lactone of N-(2,3-dihydroxybenzoyl)-serine. The serine trilactone serves as a scaffolding for the three catechol functionalities that provide hexadentate coordination for the tightly ligated iron(2+) atoms. Plays an essential role in the assembly of the enterobactin by catalyzing the transfer of the 4'-phosphopantetheine (Ppant) moiety from coenzyme A to the apo-domains of both EntB (ArCP domain) and EntF (PCP domain) to yield their holo-forms which make them competent for the activation of 2,3-dihydroxybenzoate (DHB) and L-serine, respectively.</text>
</comment>
<feature type="domain" description="4'-phosphopantetheinyl transferase" evidence="13">
    <location>
        <begin position="135"/>
        <end position="209"/>
    </location>
</feature>
<keyword evidence="12" id="KW-0732">Signal</keyword>
<feature type="chain" id="PRO_5046575255" description="Enterobactin synthase component D" evidence="12">
    <location>
        <begin position="19"/>
        <end position="251"/>
    </location>
</feature>
<evidence type="ECO:0000256" key="12">
    <source>
        <dbReference type="SAM" id="SignalP"/>
    </source>
</evidence>
<evidence type="ECO:0000256" key="8">
    <source>
        <dbReference type="ARBA" id="ARBA00029894"/>
    </source>
</evidence>
<dbReference type="InterPro" id="IPR003542">
    <property type="entry name" value="Enbac_synth_compD-like"/>
</dbReference>
<dbReference type="Proteomes" id="UP000622638">
    <property type="component" value="Unassembled WGS sequence"/>
</dbReference>
<comment type="caution">
    <text evidence="15">The sequence shown here is derived from an EMBL/GenBank/DDBJ whole genome shotgun (WGS) entry which is preliminary data.</text>
</comment>
<evidence type="ECO:0000256" key="9">
    <source>
        <dbReference type="ARBA" id="ARBA00031996"/>
    </source>
</evidence>
<evidence type="ECO:0000256" key="2">
    <source>
        <dbReference type="ARBA" id="ARBA00004993"/>
    </source>
</evidence>
<evidence type="ECO:0000256" key="11">
    <source>
        <dbReference type="ARBA" id="ARBA00049191"/>
    </source>
</evidence>
<dbReference type="Gene3D" id="3.90.470.20">
    <property type="entry name" value="4'-phosphopantetheinyl transferase domain"/>
    <property type="match status" value="1"/>
</dbReference>
<evidence type="ECO:0000256" key="3">
    <source>
        <dbReference type="ARBA" id="ARBA00008342"/>
    </source>
</evidence>
<evidence type="ECO:0000256" key="10">
    <source>
        <dbReference type="ARBA" id="ARBA00049176"/>
    </source>
</evidence>
<evidence type="ECO:0000256" key="4">
    <source>
        <dbReference type="ARBA" id="ARBA00011503"/>
    </source>
</evidence>
<accession>A0ABQ1KZY3</accession>
<dbReference type="Pfam" id="PF01648">
    <property type="entry name" value="ACPS"/>
    <property type="match status" value="1"/>
</dbReference>
<dbReference type="PRINTS" id="PR01399">
    <property type="entry name" value="ENTSNTHTASED"/>
</dbReference>
<dbReference type="Pfam" id="PF17837">
    <property type="entry name" value="4PPT_N"/>
    <property type="match status" value="1"/>
</dbReference>
<dbReference type="PANTHER" id="PTHR38096">
    <property type="entry name" value="ENTEROBACTIN SYNTHASE COMPONENT D"/>
    <property type="match status" value="1"/>
</dbReference>
<keyword evidence="6 15" id="KW-0808">Transferase</keyword>
<sequence length="251" mass="26369">MLPSVAMTISPFATAATAAPLAACQVLRWQPDAALPGLAVHLVEFTAAGFTPASFAAAGLALPAHIERSVPKRQAEYFHGRLAARQALAAAGLAVTEIGSGAQREPLWPAGAVGSISHNSRRAAAVALPAPSCHGIGIDLESPASIEQQDSLATLAVDAAELALLAANEHLLPRGVLLALVFSAKESFYKAVFNAVGQVFDFDAIRLVRVAPDHLDFDVAQALCMQWQPGMPARVHYRVLPDGDLLTAFIW</sequence>
<dbReference type="SUPFAM" id="SSF56214">
    <property type="entry name" value="4'-phosphopantetheinyl transferase"/>
    <property type="match status" value="1"/>
</dbReference>
<reference evidence="16" key="1">
    <citation type="journal article" date="2019" name="Int. J. Syst. Evol. Microbiol.">
        <title>The Global Catalogue of Microorganisms (GCM) 10K type strain sequencing project: providing services to taxonomists for standard genome sequencing and annotation.</title>
        <authorList>
            <consortium name="The Broad Institute Genomics Platform"/>
            <consortium name="The Broad Institute Genome Sequencing Center for Infectious Disease"/>
            <person name="Wu L."/>
            <person name="Ma J."/>
        </authorList>
    </citation>
    <scope>NUCLEOTIDE SEQUENCE [LARGE SCALE GENOMIC DNA]</scope>
    <source>
        <strain evidence="16">CGMCC 1.15931</strain>
    </source>
</reference>
<name>A0ABQ1KZY3_9BURK</name>
<proteinExistence type="inferred from homology"/>
<evidence type="ECO:0000256" key="6">
    <source>
        <dbReference type="ARBA" id="ARBA00022679"/>
    </source>
</evidence>
<comment type="pathway">
    <text evidence="2">Siderophore biosynthesis; enterobactin biosynthesis.</text>
</comment>
<feature type="signal peptide" evidence="12">
    <location>
        <begin position="1"/>
        <end position="18"/>
    </location>
</feature>